<name>A0A1Y1XMH4_9FUNG</name>
<dbReference type="EMBL" id="MCFG01000014">
    <property type="protein sequence ID" value="ORX86960.1"/>
    <property type="molecule type" value="Genomic_DNA"/>
</dbReference>
<comment type="caution">
    <text evidence="3">The sequence shown here is derived from an EMBL/GenBank/DDBJ whole genome shotgun (WGS) entry which is preliminary data.</text>
</comment>
<evidence type="ECO:0000256" key="1">
    <source>
        <dbReference type="SAM" id="MobiDB-lite"/>
    </source>
</evidence>
<proteinExistence type="predicted"/>
<feature type="region of interest" description="Disordered" evidence="1">
    <location>
        <begin position="25"/>
        <end position="85"/>
    </location>
</feature>
<accession>A0A1Y1XMH4</accession>
<protein>
    <submittedName>
        <fullName evidence="3">Uncharacterized protein</fullName>
    </submittedName>
</protein>
<dbReference type="AlphaFoldDB" id="A0A1Y1XMH4"/>
<reference evidence="3 4" key="2">
    <citation type="submission" date="2016-08" db="EMBL/GenBank/DDBJ databases">
        <title>Pervasive Adenine N6-methylation of Active Genes in Fungi.</title>
        <authorList>
            <consortium name="DOE Joint Genome Institute"/>
            <person name="Mondo S.J."/>
            <person name="Dannebaum R.O."/>
            <person name="Kuo R.C."/>
            <person name="Labutti K."/>
            <person name="Haridas S."/>
            <person name="Kuo A."/>
            <person name="Salamov A."/>
            <person name="Ahrendt S.R."/>
            <person name="Lipzen A."/>
            <person name="Sullivan W."/>
            <person name="Andreopoulos W.B."/>
            <person name="Clum A."/>
            <person name="Lindquist E."/>
            <person name="Daum C."/>
            <person name="Ramamoorthy G.K."/>
            <person name="Gryganskyi A."/>
            <person name="Culley D."/>
            <person name="Magnuson J.K."/>
            <person name="James T.Y."/>
            <person name="O'Malley M.A."/>
            <person name="Stajich J.E."/>
            <person name="Spatafora J.W."/>
            <person name="Visel A."/>
            <person name="Grigoriev I.V."/>
        </authorList>
    </citation>
    <scope>NUCLEOTIDE SEQUENCE [LARGE SCALE GENOMIC DNA]</scope>
    <source>
        <strain evidence="3 4">S4</strain>
    </source>
</reference>
<keyword evidence="2" id="KW-0732">Signal</keyword>
<reference evidence="3 4" key="1">
    <citation type="submission" date="2016-08" db="EMBL/GenBank/DDBJ databases">
        <title>A Parts List for Fungal Cellulosomes Revealed by Comparative Genomics.</title>
        <authorList>
            <consortium name="DOE Joint Genome Institute"/>
            <person name="Haitjema C.H."/>
            <person name="Gilmore S.P."/>
            <person name="Henske J.K."/>
            <person name="Solomon K.V."/>
            <person name="De Groot R."/>
            <person name="Kuo A."/>
            <person name="Mondo S.J."/>
            <person name="Salamov A.A."/>
            <person name="Labutti K."/>
            <person name="Zhao Z."/>
            <person name="Chiniquy J."/>
            <person name="Barry K."/>
            <person name="Brewer H.M."/>
            <person name="Purvine S.O."/>
            <person name="Wright A.T."/>
            <person name="Boxma B."/>
            <person name="Van Alen T."/>
            <person name="Hackstein J.H."/>
            <person name="Baker S.E."/>
            <person name="Grigoriev I.V."/>
            <person name="O'Malley M.A."/>
        </authorList>
    </citation>
    <scope>NUCLEOTIDE SEQUENCE [LARGE SCALE GENOMIC DNA]</scope>
    <source>
        <strain evidence="3 4">S4</strain>
    </source>
</reference>
<evidence type="ECO:0000313" key="4">
    <source>
        <dbReference type="Proteomes" id="UP000193944"/>
    </source>
</evidence>
<feature type="compositionally biased region" description="Basic and acidic residues" evidence="1">
    <location>
        <begin position="72"/>
        <end position="85"/>
    </location>
</feature>
<evidence type="ECO:0000256" key="2">
    <source>
        <dbReference type="SAM" id="SignalP"/>
    </source>
</evidence>
<organism evidence="3 4">
    <name type="scientific">Anaeromyces robustus</name>
    <dbReference type="NCBI Taxonomy" id="1754192"/>
    <lineage>
        <taxon>Eukaryota</taxon>
        <taxon>Fungi</taxon>
        <taxon>Fungi incertae sedis</taxon>
        <taxon>Chytridiomycota</taxon>
        <taxon>Chytridiomycota incertae sedis</taxon>
        <taxon>Neocallimastigomycetes</taxon>
        <taxon>Neocallimastigales</taxon>
        <taxon>Neocallimastigaceae</taxon>
        <taxon>Anaeromyces</taxon>
    </lineage>
</organism>
<sequence length="85" mass="9328">MNPKSFLLFVLAFLLIISVAYADDLPPKRPAKAPKRAPGTKAPPEEFIPLQESKKAAKKLNTPAPKQVPKQAPKDAKIPKTKDEL</sequence>
<keyword evidence="4" id="KW-1185">Reference proteome</keyword>
<feature type="signal peptide" evidence="2">
    <location>
        <begin position="1"/>
        <end position="22"/>
    </location>
</feature>
<evidence type="ECO:0000313" key="3">
    <source>
        <dbReference type="EMBL" id="ORX86960.1"/>
    </source>
</evidence>
<dbReference type="Proteomes" id="UP000193944">
    <property type="component" value="Unassembled WGS sequence"/>
</dbReference>
<gene>
    <name evidence="3" type="ORF">BCR32DRAFT_324681</name>
</gene>
<feature type="chain" id="PRO_5012643723" evidence="2">
    <location>
        <begin position="23"/>
        <end position="85"/>
    </location>
</feature>